<reference evidence="7" key="1">
    <citation type="submission" date="2019-08" db="EMBL/GenBank/DDBJ databases">
        <authorList>
            <person name="Zheng X."/>
        </authorList>
    </citation>
    <scope>NUCLEOTIDE SEQUENCE [LARGE SCALE GENOMIC DNA]</scope>
    <source>
        <strain evidence="7">FJAT-25496</strain>
    </source>
</reference>
<dbReference type="KEGG" id="bda:FSZ17_13885"/>
<feature type="transmembrane region" description="Helical" evidence="5">
    <location>
        <begin position="125"/>
        <end position="144"/>
    </location>
</feature>
<evidence type="ECO:0000313" key="7">
    <source>
        <dbReference type="Proteomes" id="UP000321555"/>
    </source>
</evidence>
<evidence type="ECO:0000256" key="5">
    <source>
        <dbReference type="SAM" id="Phobius"/>
    </source>
</evidence>
<dbReference type="STRING" id="1742359.GCA_001439625_01846"/>
<dbReference type="InterPro" id="IPR032808">
    <property type="entry name" value="DoxX"/>
</dbReference>
<proteinExistence type="predicted"/>
<dbReference type="Pfam" id="PF07681">
    <property type="entry name" value="DoxX"/>
    <property type="match status" value="1"/>
</dbReference>
<feature type="transmembrane region" description="Helical" evidence="5">
    <location>
        <begin position="62"/>
        <end position="84"/>
    </location>
</feature>
<keyword evidence="2 5" id="KW-0812">Transmembrane</keyword>
<feature type="transmembrane region" description="Helical" evidence="5">
    <location>
        <begin position="91"/>
        <end position="113"/>
    </location>
</feature>
<dbReference type="PANTHER" id="PTHR39157:SF1">
    <property type="entry name" value="DOXX FAMILY PROTEIN"/>
    <property type="match status" value="1"/>
</dbReference>
<dbReference type="OrthoDB" id="26941at2"/>
<evidence type="ECO:0000256" key="3">
    <source>
        <dbReference type="ARBA" id="ARBA00022989"/>
    </source>
</evidence>
<dbReference type="EMBL" id="CP042593">
    <property type="protein sequence ID" value="QED48242.1"/>
    <property type="molecule type" value="Genomic_DNA"/>
</dbReference>
<dbReference type="RefSeq" id="WP_057771037.1">
    <property type="nucleotide sequence ID" value="NZ_CP042593.1"/>
</dbReference>
<feature type="transmembrane region" description="Helical" evidence="5">
    <location>
        <begin position="12"/>
        <end position="30"/>
    </location>
</feature>
<keyword evidence="7" id="KW-1185">Reference proteome</keyword>
<evidence type="ECO:0000256" key="4">
    <source>
        <dbReference type="ARBA" id="ARBA00023136"/>
    </source>
</evidence>
<name>A0A5B8Z533_CYTDA</name>
<dbReference type="Proteomes" id="UP000321555">
    <property type="component" value="Chromosome"/>
</dbReference>
<evidence type="ECO:0000256" key="1">
    <source>
        <dbReference type="ARBA" id="ARBA00004141"/>
    </source>
</evidence>
<protein>
    <submittedName>
        <fullName evidence="6">DoxX family protein</fullName>
    </submittedName>
</protein>
<dbReference type="AlphaFoldDB" id="A0A5B8Z533"/>
<keyword evidence="4 5" id="KW-0472">Membrane</keyword>
<organism evidence="6 7">
    <name type="scientific">Cytobacillus dafuensis</name>
    <name type="common">Bacillus dafuensis</name>
    <dbReference type="NCBI Taxonomy" id="1742359"/>
    <lineage>
        <taxon>Bacteria</taxon>
        <taxon>Bacillati</taxon>
        <taxon>Bacillota</taxon>
        <taxon>Bacilli</taxon>
        <taxon>Bacillales</taxon>
        <taxon>Bacillaceae</taxon>
        <taxon>Cytobacillus</taxon>
    </lineage>
</organism>
<evidence type="ECO:0000256" key="2">
    <source>
        <dbReference type="ARBA" id="ARBA00022692"/>
    </source>
</evidence>
<dbReference type="PANTHER" id="PTHR39157">
    <property type="entry name" value="INTEGRAL MEMBRANE PROTEIN-RELATED"/>
    <property type="match status" value="1"/>
</dbReference>
<keyword evidence="3 5" id="KW-1133">Transmembrane helix</keyword>
<evidence type="ECO:0000313" key="6">
    <source>
        <dbReference type="EMBL" id="QED48242.1"/>
    </source>
</evidence>
<comment type="subcellular location">
    <subcellularLocation>
        <location evidence="1">Membrane</location>
        <topology evidence="1">Multi-pass membrane protein</topology>
    </subcellularLocation>
</comment>
<dbReference type="GO" id="GO:0016020">
    <property type="term" value="C:membrane"/>
    <property type="evidence" value="ECO:0007669"/>
    <property type="project" value="UniProtKB-SubCell"/>
</dbReference>
<accession>A0A5B8Z533</accession>
<sequence>MFVKWLRESQIAAGLLTIIRLYLGYSWITAGYHKVVEGFDASGFLQGALAKATGEHPAVQGWWASFLEGIAIPNAGLFSFLVAWGELLVGIGLILGCLTSAAAFFGIVMNFAFLFSGTVSTNPQLVLLTIFILVAGYNAGKFGLDRFVIPFIRKQFKGKNNTSGTIAS</sequence>
<gene>
    <name evidence="6" type="ORF">FSZ17_13885</name>
</gene>